<dbReference type="AlphaFoldDB" id="A0A146FC17"/>
<reference evidence="3" key="2">
    <citation type="submission" date="2016-02" db="EMBL/GenBank/DDBJ databases">
        <title>Genome sequencing of Aspergillus luchuensis NBRC 4314.</title>
        <authorList>
            <person name="Yamada O."/>
        </authorList>
    </citation>
    <scope>NUCLEOTIDE SEQUENCE [LARGE SCALE GENOMIC DNA]</scope>
    <source>
        <strain evidence="3">RIB 2604</strain>
    </source>
</reference>
<evidence type="ECO:0000313" key="3">
    <source>
        <dbReference type="Proteomes" id="UP000075230"/>
    </source>
</evidence>
<sequence length="102" mass="10956">MNAGTKVPGGKKTLGDGELTEEGEALSEGFHEDGEWTVSEASFESIGAAKLSRKRTPRSRQVQMGLREDDGAGDSPESFVEHVPSAIFATRLCQKPKTTGFE</sequence>
<comment type="caution">
    <text evidence="2">The sequence shown here is derived from an EMBL/GenBank/DDBJ whole genome shotgun (WGS) entry which is preliminary data.</text>
</comment>
<evidence type="ECO:0000313" key="2">
    <source>
        <dbReference type="EMBL" id="GAT23063.1"/>
    </source>
</evidence>
<reference evidence="2 3" key="1">
    <citation type="journal article" date="2016" name="DNA Res.">
        <title>Genome sequence of Aspergillus luchuensis NBRC 4314.</title>
        <authorList>
            <person name="Yamada O."/>
            <person name="Machida M."/>
            <person name="Hosoyama A."/>
            <person name="Goto M."/>
            <person name="Takahashi T."/>
            <person name="Futagami T."/>
            <person name="Yamagata Y."/>
            <person name="Takeuchi M."/>
            <person name="Kobayashi T."/>
            <person name="Koike H."/>
            <person name="Abe K."/>
            <person name="Asai K."/>
            <person name="Arita M."/>
            <person name="Fujita N."/>
            <person name="Fukuda K."/>
            <person name="Higa K."/>
            <person name="Horikawa H."/>
            <person name="Ishikawa T."/>
            <person name="Jinno K."/>
            <person name="Kato Y."/>
            <person name="Kirimura K."/>
            <person name="Mizutani O."/>
            <person name="Nakasone K."/>
            <person name="Sano M."/>
            <person name="Shiraishi Y."/>
            <person name="Tsukahara M."/>
            <person name="Gomi K."/>
        </authorList>
    </citation>
    <scope>NUCLEOTIDE SEQUENCE [LARGE SCALE GENOMIC DNA]</scope>
    <source>
        <strain evidence="2 3">RIB 2604</strain>
    </source>
</reference>
<organism evidence="2 3">
    <name type="scientific">Aspergillus kawachii</name>
    <name type="common">White koji mold</name>
    <name type="synonym">Aspergillus awamori var. kawachi</name>
    <dbReference type="NCBI Taxonomy" id="1069201"/>
    <lineage>
        <taxon>Eukaryota</taxon>
        <taxon>Fungi</taxon>
        <taxon>Dikarya</taxon>
        <taxon>Ascomycota</taxon>
        <taxon>Pezizomycotina</taxon>
        <taxon>Eurotiomycetes</taxon>
        <taxon>Eurotiomycetidae</taxon>
        <taxon>Eurotiales</taxon>
        <taxon>Aspergillaceae</taxon>
        <taxon>Aspergillus</taxon>
        <taxon>Aspergillus subgen. Circumdati</taxon>
    </lineage>
</organism>
<protein>
    <submittedName>
        <fullName evidence="2">Similar to An01g13270</fullName>
    </submittedName>
</protein>
<name>A0A146FC17_ASPKA</name>
<dbReference type="Proteomes" id="UP000075230">
    <property type="component" value="Unassembled WGS sequence"/>
</dbReference>
<proteinExistence type="predicted"/>
<accession>A0A146FC17</accession>
<dbReference type="EMBL" id="BCWF01000017">
    <property type="protein sequence ID" value="GAT23063.1"/>
    <property type="molecule type" value="Genomic_DNA"/>
</dbReference>
<evidence type="ECO:0000256" key="1">
    <source>
        <dbReference type="SAM" id="MobiDB-lite"/>
    </source>
</evidence>
<gene>
    <name evidence="2" type="ORF">RIB2604_01701990</name>
</gene>
<feature type="region of interest" description="Disordered" evidence="1">
    <location>
        <begin position="1"/>
        <end position="79"/>
    </location>
</feature>